<dbReference type="InterPro" id="IPR027479">
    <property type="entry name" value="S-Me-THD_N_sf"/>
</dbReference>
<feature type="domain" description="S-Me-THD N-terminal" evidence="1">
    <location>
        <begin position="8"/>
        <end position="162"/>
    </location>
</feature>
<dbReference type="Pfam" id="PF06032">
    <property type="entry name" value="S-Me-THD_N"/>
    <property type="match status" value="1"/>
</dbReference>
<keyword evidence="4" id="KW-1185">Reference proteome</keyword>
<organism evidence="3 4">
    <name type="scientific">Streptomyces pulveraceus</name>
    <dbReference type="NCBI Taxonomy" id="68258"/>
    <lineage>
        <taxon>Bacteria</taxon>
        <taxon>Bacillati</taxon>
        <taxon>Actinomycetota</taxon>
        <taxon>Actinomycetes</taxon>
        <taxon>Kitasatosporales</taxon>
        <taxon>Streptomycetaceae</taxon>
        <taxon>Streptomyces</taxon>
    </lineage>
</organism>
<dbReference type="Gene3D" id="3.40.1610.10">
    <property type="entry name" value="CV3147-like domain"/>
    <property type="match status" value="1"/>
</dbReference>
<evidence type="ECO:0000313" key="4">
    <source>
        <dbReference type="Proteomes" id="UP001596200"/>
    </source>
</evidence>
<reference evidence="4" key="1">
    <citation type="journal article" date="2019" name="Int. J. Syst. Evol. Microbiol.">
        <title>The Global Catalogue of Microorganisms (GCM) 10K type strain sequencing project: providing services to taxonomists for standard genome sequencing and annotation.</title>
        <authorList>
            <consortium name="The Broad Institute Genomics Platform"/>
            <consortium name="The Broad Institute Genome Sequencing Center for Infectious Disease"/>
            <person name="Wu L."/>
            <person name="Ma J."/>
        </authorList>
    </citation>
    <scope>NUCLEOTIDE SEQUENCE [LARGE SCALE GENOMIC DNA]</scope>
    <source>
        <strain evidence="4">JCM 4147</strain>
    </source>
</reference>
<dbReference type="InterPro" id="IPR048350">
    <property type="entry name" value="S-Me-THD-like_C"/>
</dbReference>
<accession>A0ABW1GV32</accession>
<dbReference type="Pfam" id="PF20906">
    <property type="entry name" value="S-Me-THD_C"/>
    <property type="match status" value="2"/>
</dbReference>
<dbReference type="Gene3D" id="2.40.390.10">
    <property type="entry name" value="CV3147-like"/>
    <property type="match status" value="1"/>
</dbReference>
<gene>
    <name evidence="3" type="ORF">ACFP1B_28940</name>
</gene>
<dbReference type="RefSeq" id="WP_344513414.1">
    <property type="nucleotide sequence ID" value="NZ_BAAATU010000025.1"/>
</dbReference>
<evidence type="ECO:0000259" key="2">
    <source>
        <dbReference type="Pfam" id="PF20906"/>
    </source>
</evidence>
<comment type="caution">
    <text evidence="3">The sequence shown here is derived from an EMBL/GenBank/DDBJ whole genome shotgun (WGS) entry which is preliminary data.</text>
</comment>
<dbReference type="EMBL" id="JBHSPU010000027">
    <property type="protein sequence ID" value="MFC5917422.1"/>
    <property type="molecule type" value="Genomic_DNA"/>
</dbReference>
<feature type="domain" description="S-Me-THD-like C-terminal" evidence="2">
    <location>
        <begin position="220"/>
        <end position="331"/>
    </location>
</feature>
<proteinExistence type="predicted"/>
<protein>
    <submittedName>
        <fullName evidence="3">DUF917 domain-containing protein</fullName>
    </submittedName>
</protein>
<dbReference type="Proteomes" id="UP001596200">
    <property type="component" value="Unassembled WGS sequence"/>
</dbReference>
<feature type="domain" description="S-Me-THD-like C-terminal" evidence="2">
    <location>
        <begin position="167"/>
        <end position="213"/>
    </location>
</feature>
<dbReference type="InterPro" id="IPR024071">
    <property type="entry name" value="S-Me-THD_C_sf"/>
</dbReference>
<sequence length="348" mass="34991">MHVDAGALADFARGCAVLGSGGGGPADVTLPVAGQAIEECGPVPVVDPAELPADAFVMPVGLVGSPAVAAERIGGRDEPARLRARFEALHGAPVAAVMSSEIGGLNGCVAVAWAARLGLPLLDADSMGRAFPRMDQNVLELAGLRPGPAVLADEHGHTVVVDDVDGAHLERFARAAVVAFGGRAASTDYPLTAGQAARHAVAGSVTRALALGRGEGPTPLLTGKVSSVRRYATEGADGDDATGVLLEGGGPDAGRLVLVEARSEFVAALEHGTPLAVVPDVIALVDVATGWAVPVEEVRYGLRVHLVTLPSHPAWYTPEGLRLAGPSAFGLTGLPPAAAGPRAPGGTP</sequence>
<evidence type="ECO:0000313" key="3">
    <source>
        <dbReference type="EMBL" id="MFC5917422.1"/>
    </source>
</evidence>
<evidence type="ECO:0000259" key="1">
    <source>
        <dbReference type="Pfam" id="PF06032"/>
    </source>
</evidence>
<dbReference type="InterPro" id="IPR010318">
    <property type="entry name" value="S-Me-THD_N"/>
</dbReference>
<name>A0ABW1GV32_9ACTN</name>
<dbReference type="SUPFAM" id="SSF160991">
    <property type="entry name" value="CV3147-like"/>
    <property type="match status" value="1"/>
</dbReference>